<evidence type="ECO:0000313" key="1">
    <source>
        <dbReference type="EMBL" id="TFK62049.1"/>
    </source>
</evidence>
<gene>
    <name evidence="1" type="ORF">BDN72DRAFT_863126</name>
</gene>
<evidence type="ECO:0000313" key="2">
    <source>
        <dbReference type="Proteomes" id="UP000308600"/>
    </source>
</evidence>
<name>A0ACD3A8T2_9AGAR</name>
<sequence length="284" mass="32946">MEKNTAIRHSDQHPILPVELEREIFTLAASTHVRTCCTLALVARRAYIWLQAMLYEVKAFKTNGLKDNKKHTLARLCKALYPAPKRAHLIRSLLLGYSVQPQDLKYTLALCDSVENLALWSANTGPELLPYLERMPLKRLSIGIIQLFGYLPPNFHVSMIFDKVTHLELREPCNSWNRWRSLAQLPELTHLRLNPPYDLNLVQRVLVECPKLQVLELMGDSLVRCHFLAASQPIPSVFDNLHDHRVKKRSTSRWGVLEEWIREAYADSKYWNLDESEMSRIDPE</sequence>
<proteinExistence type="predicted"/>
<dbReference type="Proteomes" id="UP000308600">
    <property type="component" value="Unassembled WGS sequence"/>
</dbReference>
<organism evidence="1 2">
    <name type="scientific">Pluteus cervinus</name>
    <dbReference type="NCBI Taxonomy" id="181527"/>
    <lineage>
        <taxon>Eukaryota</taxon>
        <taxon>Fungi</taxon>
        <taxon>Dikarya</taxon>
        <taxon>Basidiomycota</taxon>
        <taxon>Agaricomycotina</taxon>
        <taxon>Agaricomycetes</taxon>
        <taxon>Agaricomycetidae</taxon>
        <taxon>Agaricales</taxon>
        <taxon>Pluteineae</taxon>
        <taxon>Pluteaceae</taxon>
        <taxon>Pluteus</taxon>
    </lineage>
</organism>
<accession>A0ACD3A8T2</accession>
<reference evidence="1 2" key="1">
    <citation type="journal article" date="2019" name="Nat. Ecol. Evol.">
        <title>Megaphylogeny resolves global patterns of mushroom evolution.</title>
        <authorList>
            <person name="Varga T."/>
            <person name="Krizsan K."/>
            <person name="Foldi C."/>
            <person name="Dima B."/>
            <person name="Sanchez-Garcia M."/>
            <person name="Sanchez-Ramirez S."/>
            <person name="Szollosi G.J."/>
            <person name="Szarkandi J.G."/>
            <person name="Papp V."/>
            <person name="Albert L."/>
            <person name="Andreopoulos W."/>
            <person name="Angelini C."/>
            <person name="Antonin V."/>
            <person name="Barry K.W."/>
            <person name="Bougher N.L."/>
            <person name="Buchanan P."/>
            <person name="Buyck B."/>
            <person name="Bense V."/>
            <person name="Catcheside P."/>
            <person name="Chovatia M."/>
            <person name="Cooper J."/>
            <person name="Damon W."/>
            <person name="Desjardin D."/>
            <person name="Finy P."/>
            <person name="Geml J."/>
            <person name="Haridas S."/>
            <person name="Hughes K."/>
            <person name="Justo A."/>
            <person name="Karasinski D."/>
            <person name="Kautmanova I."/>
            <person name="Kiss B."/>
            <person name="Kocsube S."/>
            <person name="Kotiranta H."/>
            <person name="LaButti K.M."/>
            <person name="Lechner B.E."/>
            <person name="Liimatainen K."/>
            <person name="Lipzen A."/>
            <person name="Lukacs Z."/>
            <person name="Mihaltcheva S."/>
            <person name="Morgado L.N."/>
            <person name="Niskanen T."/>
            <person name="Noordeloos M.E."/>
            <person name="Ohm R.A."/>
            <person name="Ortiz-Santana B."/>
            <person name="Ovrebo C."/>
            <person name="Racz N."/>
            <person name="Riley R."/>
            <person name="Savchenko A."/>
            <person name="Shiryaev A."/>
            <person name="Soop K."/>
            <person name="Spirin V."/>
            <person name="Szebenyi C."/>
            <person name="Tomsovsky M."/>
            <person name="Tulloss R.E."/>
            <person name="Uehling J."/>
            <person name="Grigoriev I.V."/>
            <person name="Vagvolgyi C."/>
            <person name="Papp T."/>
            <person name="Martin F.M."/>
            <person name="Miettinen O."/>
            <person name="Hibbett D.S."/>
            <person name="Nagy L.G."/>
        </authorList>
    </citation>
    <scope>NUCLEOTIDE SEQUENCE [LARGE SCALE GENOMIC DNA]</scope>
    <source>
        <strain evidence="1 2">NL-1719</strain>
    </source>
</reference>
<protein>
    <submittedName>
        <fullName evidence="1">Uncharacterized protein</fullName>
    </submittedName>
</protein>
<dbReference type="EMBL" id="ML208609">
    <property type="protein sequence ID" value="TFK62049.1"/>
    <property type="molecule type" value="Genomic_DNA"/>
</dbReference>
<keyword evidence="2" id="KW-1185">Reference proteome</keyword>